<dbReference type="InterPro" id="IPR001148">
    <property type="entry name" value="CA_dom"/>
</dbReference>
<evidence type="ECO:0000259" key="6">
    <source>
        <dbReference type="PROSITE" id="PS51144"/>
    </source>
</evidence>
<dbReference type="Ensembl" id="ENSSSCT00000101840.1">
    <property type="protein sequence ID" value="ENSSSCP00000076860.1"/>
    <property type="gene ID" value="ENSSSCG00000035629.3"/>
</dbReference>
<keyword evidence="5" id="KW-0456">Lyase</keyword>
<feature type="domain" description="Alpha-carbonic anhydrase" evidence="6">
    <location>
        <begin position="36"/>
        <end position="295"/>
    </location>
</feature>
<accession>A0A8W4FC13</accession>
<dbReference type="CTD" id="763"/>
<proteinExistence type="inferred from homology"/>
<dbReference type="SUPFAM" id="SSF51069">
    <property type="entry name" value="Carbonic anhydrase"/>
    <property type="match status" value="1"/>
</dbReference>
<comment type="catalytic activity">
    <reaction evidence="4 5">
        <text>hydrogencarbonate + H(+) = CO2 + H2O</text>
        <dbReference type="Rhea" id="RHEA:10748"/>
        <dbReference type="ChEBI" id="CHEBI:15377"/>
        <dbReference type="ChEBI" id="CHEBI:15378"/>
        <dbReference type="ChEBI" id="CHEBI:16526"/>
        <dbReference type="ChEBI" id="CHEBI:17544"/>
        <dbReference type="EC" id="4.2.1.1"/>
    </reaction>
</comment>
<evidence type="ECO:0000256" key="4">
    <source>
        <dbReference type="ARBA" id="ARBA00048348"/>
    </source>
</evidence>
<dbReference type="Gene3D" id="3.10.200.10">
    <property type="entry name" value="Alpha carbonic anhydrase"/>
    <property type="match status" value="1"/>
</dbReference>
<comment type="similarity">
    <text evidence="1 5">Belongs to the alpha-carbonic anhydrase family.</text>
</comment>
<reference evidence="7" key="1">
    <citation type="journal article" date="2020" name="Gigascience">
        <title>An improved pig reference genome sequence to enable pig genetics and genomics research.</title>
        <authorList>
            <person name="Warr A."/>
            <person name="Affara N."/>
            <person name="Aken B."/>
            <person name="Beiki H."/>
            <person name="Bickhart D.M."/>
            <person name="Billis K."/>
            <person name="Chow W."/>
            <person name="Eory L."/>
            <person name="Finlayson H.A."/>
            <person name="Flicek P."/>
            <person name="Giron C.G."/>
            <person name="Griffin D.K."/>
            <person name="Hall R."/>
            <person name="Hannum G."/>
            <person name="Hourlier T."/>
            <person name="Howe K."/>
            <person name="Hume D.A."/>
            <person name="Izuogu O."/>
            <person name="Kim K."/>
            <person name="Koren S."/>
            <person name="Liu H."/>
            <person name="Manchanda N."/>
            <person name="Martin F.J."/>
            <person name="Nonneman D.J."/>
            <person name="O'Connor R.E."/>
            <person name="Phillippy A.M."/>
            <person name="Rohrer G.A."/>
            <person name="Rosen B.D."/>
            <person name="Rund L.A."/>
            <person name="Sargent C.A."/>
            <person name="Schook L.B."/>
            <person name="Schroeder S.G."/>
            <person name="Schwartz A.S."/>
            <person name="Skinner B.M."/>
            <person name="Talbot R."/>
            <person name="Tseng E."/>
            <person name="Tuggle C.K."/>
            <person name="Watson M."/>
            <person name="Smith T.P.L."/>
            <person name="Archibald A.L."/>
        </authorList>
    </citation>
    <scope>NUCLEOTIDE SEQUENCE [LARGE SCALE GENOMIC DNA]</scope>
    <source>
        <strain evidence="7">Duroc</strain>
    </source>
</reference>
<dbReference type="Pfam" id="PF00194">
    <property type="entry name" value="Carb_anhydrase"/>
    <property type="match status" value="1"/>
</dbReference>
<keyword evidence="3 5" id="KW-0862">Zinc</keyword>
<dbReference type="AlphaFoldDB" id="A0A8W4FC13"/>
<dbReference type="PANTHER" id="PTHR18952:SF89">
    <property type="entry name" value="CARBONIC ANHYDRASE 5A, MITOCHONDRIAL"/>
    <property type="match status" value="1"/>
</dbReference>
<evidence type="ECO:0000256" key="5">
    <source>
        <dbReference type="RuleBase" id="RU367011"/>
    </source>
</evidence>
<protein>
    <recommendedName>
        <fullName evidence="5">Carbonic anhydrase</fullName>
        <ecNumber evidence="5">4.2.1.1</ecNumber>
    </recommendedName>
</protein>
<dbReference type="PROSITE" id="PS51144">
    <property type="entry name" value="ALPHA_CA_2"/>
    <property type="match status" value="1"/>
</dbReference>
<reference evidence="7" key="3">
    <citation type="submission" date="2025-09" db="UniProtKB">
        <authorList>
            <consortium name="Ensembl"/>
        </authorList>
    </citation>
    <scope>IDENTIFICATION</scope>
</reference>
<dbReference type="InterPro" id="IPR018338">
    <property type="entry name" value="Carbonic_anhydrase_a-class_CS"/>
</dbReference>
<dbReference type="PANTHER" id="PTHR18952">
    <property type="entry name" value="CARBONIC ANHYDRASE"/>
    <property type="match status" value="1"/>
</dbReference>
<dbReference type="EC" id="4.2.1.1" evidence="5"/>
<dbReference type="InterPro" id="IPR023561">
    <property type="entry name" value="Carbonic_anhydrase_a-class"/>
</dbReference>
<dbReference type="GeneID" id="110260889"/>
<dbReference type="SMART" id="SM01057">
    <property type="entry name" value="Carb_anhydrase"/>
    <property type="match status" value="1"/>
</dbReference>
<organism evidence="7 8">
    <name type="scientific">Sus scrofa</name>
    <name type="common">Pig</name>
    <dbReference type="NCBI Taxonomy" id="9823"/>
    <lineage>
        <taxon>Eukaryota</taxon>
        <taxon>Metazoa</taxon>
        <taxon>Chordata</taxon>
        <taxon>Craniata</taxon>
        <taxon>Vertebrata</taxon>
        <taxon>Euteleostomi</taxon>
        <taxon>Mammalia</taxon>
        <taxon>Eutheria</taxon>
        <taxon>Laurasiatheria</taxon>
        <taxon>Artiodactyla</taxon>
        <taxon>Suina</taxon>
        <taxon>Suidae</taxon>
        <taxon>Sus</taxon>
    </lineage>
</organism>
<keyword evidence="8" id="KW-1185">Reference proteome</keyword>
<evidence type="ECO:0000256" key="2">
    <source>
        <dbReference type="ARBA" id="ARBA00022723"/>
    </source>
</evidence>
<keyword evidence="2 5" id="KW-0479">Metal-binding</keyword>
<gene>
    <name evidence="7" type="primary">CA5A</name>
</gene>
<dbReference type="InterPro" id="IPR036398">
    <property type="entry name" value="CA_dom_sf"/>
</dbReference>
<sequence>MLRAPLSCRGHVTSSAFSGLVRQRWGTLRGHWLRPERWCVQAPCGPRRRNNAVHPLWKDPASSPGGTRPSPINIRWRDSVYDPRLQPLSVSYDAASCLHVWNTGYLLQVEFDDSTDWSGISGGPLENPYRLKQFHFHWGAVDEWGSEHTVEDHAYPAELHLVHWNAVKYQNYREAATGEHGLAVIGVFLKLGARHEALQELLEVLPDIKHKAGKLCKIQRKWCRRDPWRRRLGPALVLTPVPEPRSPHLKNRRFRLKRERGVPVVAQWLTNLTRNHEVAGSILGLAQWVKDPALL</sequence>
<comment type="cofactor">
    <cofactor evidence="5">
        <name>Zn(2+)</name>
        <dbReference type="ChEBI" id="CHEBI:29105"/>
    </cofactor>
</comment>
<comment type="function">
    <text evidence="5">Reversible hydration of carbon dioxide.</text>
</comment>
<name>A0A8W4FC13_PIG</name>
<dbReference type="GO" id="GO:0008270">
    <property type="term" value="F:zinc ion binding"/>
    <property type="evidence" value="ECO:0007669"/>
    <property type="project" value="UniProtKB-UniRule"/>
</dbReference>
<dbReference type="GeneTree" id="ENSGT00940000162066"/>
<dbReference type="Proteomes" id="UP000008227">
    <property type="component" value="Chromosome 6"/>
</dbReference>
<evidence type="ECO:0000313" key="8">
    <source>
        <dbReference type="Proteomes" id="UP000008227"/>
    </source>
</evidence>
<evidence type="ECO:0000313" key="7">
    <source>
        <dbReference type="Ensembl" id="ENSSSCP00000076860.1"/>
    </source>
</evidence>
<dbReference type="PROSITE" id="PS00162">
    <property type="entry name" value="ALPHA_CA_1"/>
    <property type="match status" value="1"/>
</dbReference>
<evidence type="ECO:0000256" key="1">
    <source>
        <dbReference type="ARBA" id="ARBA00010718"/>
    </source>
</evidence>
<reference evidence="7" key="2">
    <citation type="submission" date="2025-08" db="UniProtKB">
        <authorList>
            <consortium name="Ensembl"/>
        </authorList>
    </citation>
    <scope>IDENTIFICATION</scope>
</reference>
<dbReference type="GO" id="GO:0004089">
    <property type="term" value="F:carbonate dehydratase activity"/>
    <property type="evidence" value="ECO:0007669"/>
    <property type="project" value="UniProtKB-UniRule"/>
</dbReference>
<evidence type="ECO:0000256" key="3">
    <source>
        <dbReference type="ARBA" id="ARBA00022833"/>
    </source>
</evidence>
<dbReference type="RefSeq" id="XP_020949337.1">
    <property type="nucleotide sequence ID" value="XM_021093678.1"/>
</dbReference>